<keyword evidence="3" id="KW-1185">Reference proteome</keyword>
<accession>A0A1X6P1Q4</accession>
<feature type="region of interest" description="Disordered" evidence="1">
    <location>
        <begin position="1"/>
        <end position="44"/>
    </location>
</feature>
<dbReference type="EMBL" id="KV918941">
    <property type="protein sequence ID" value="OSX74573.1"/>
    <property type="molecule type" value="Genomic_DNA"/>
</dbReference>
<feature type="compositionally biased region" description="Basic and acidic residues" evidence="1">
    <location>
        <begin position="19"/>
        <end position="39"/>
    </location>
</feature>
<evidence type="ECO:0000313" key="3">
    <source>
        <dbReference type="Proteomes" id="UP000218209"/>
    </source>
</evidence>
<dbReference type="EMBL" id="KV918941">
    <property type="protein sequence ID" value="OSX74572.1"/>
    <property type="molecule type" value="Genomic_DNA"/>
</dbReference>
<dbReference type="AlphaFoldDB" id="A0A1X6P1Q4"/>
<evidence type="ECO:0000256" key="1">
    <source>
        <dbReference type="SAM" id="MobiDB-lite"/>
    </source>
</evidence>
<evidence type="ECO:0000313" key="2">
    <source>
        <dbReference type="EMBL" id="OSX74573.1"/>
    </source>
</evidence>
<sequence>MNGFQIGGGVDTSSKYRRRAEARPAEEKGTPVAKTDPHNRAGLPTAATDVAGAWDDSLTPSGVGDRQPLGTAKASFELFGGCLTPPLAAHAVNEGGYYEHLTDLHKSCRPGSLIGSLAWCEISAVIGLRVPIMRTLLMASGHWPHAAPCCPCVAHHLETQRSRNDVGAARFCMRGTRRPRFQCLQGPSTTWPSVDPVPPTGSNRRAPTSVAPACRGMAVILPAVDHRLHWLLVVLFLLAFLRVMEASIGDSCTVGEPGACGWLRWGLGHGLLFHAVMEDWAPLDRFFHSNHSCSGRSVAFSPLLPEGHAPGCRSALPAASRR</sequence>
<protein>
    <submittedName>
        <fullName evidence="2">Uncharacterized protein</fullName>
    </submittedName>
</protein>
<proteinExistence type="predicted"/>
<name>A0A1X6P1Q4_PORUM</name>
<reference evidence="2 3" key="1">
    <citation type="submission" date="2017-03" db="EMBL/GenBank/DDBJ databases">
        <title>WGS assembly of Porphyra umbilicalis.</title>
        <authorList>
            <person name="Brawley S.H."/>
            <person name="Blouin N.A."/>
            <person name="Ficko-Blean E."/>
            <person name="Wheeler G.L."/>
            <person name="Lohr M."/>
            <person name="Goodson H.V."/>
            <person name="Jenkins J.W."/>
            <person name="Blaby-Haas C.E."/>
            <person name="Helliwell K.E."/>
            <person name="Chan C."/>
            <person name="Marriage T."/>
            <person name="Bhattacharya D."/>
            <person name="Klein A.S."/>
            <person name="Badis Y."/>
            <person name="Brodie J."/>
            <person name="Cao Y."/>
            <person name="Collen J."/>
            <person name="Dittami S.M."/>
            <person name="Gachon C.M."/>
            <person name="Green B.R."/>
            <person name="Karpowicz S."/>
            <person name="Kim J.W."/>
            <person name="Kudahl U."/>
            <person name="Lin S."/>
            <person name="Michel G."/>
            <person name="Mittag M."/>
            <person name="Olson B.J."/>
            <person name="Pangilinan J."/>
            <person name="Peng Y."/>
            <person name="Qiu H."/>
            <person name="Shu S."/>
            <person name="Singer J.T."/>
            <person name="Smith A.G."/>
            <person name="Sprecher B.N."/>
            <person name="Wagner V."/>
            <person name="Wang W."/>
            <person name="Wang Z.-Y."/>
            <person name="Yan J."/>
            <person name="Yarish C."/>
            <person name="Zoeuner-Riek S."/>
            <person name="Zhuang Y."/>
            <person name="Zou Y."/>
            <person name="Lindquist E.A."/>
            <person name="Grimwood J."/>
            <person name="Barry K."/>
            <person name="Rokhsar D.S."/>
            <person name="Schmutz J."/>
            <person name="Stiller J.W."/>
            <person name="Grossman A.R."/>
            <person name="Prochnik S.E."/>
        </authorList>
    </citation>
    <scope>NUCLEOTIDE SEQUENCE [LARGE SCALE GENOMIC DNA]</scope>
    <source>
        <strain evidence="2">4086291</strain>
    </source>
</reference>
<dbReference type="Proteomes" id="UP000218209">
    <property type="component" value="Unassembled WGS sequence"/>
</dbReference>
<gene>
    <name evidence="2" type="ORF">BU14_0283s0005</name>
</gene>
<feature type="compositionally biased region" description="Gly residues" evidence="1">
    <location>
        <begin position="1"/>
        <end position="10"/>
    </location>
</feature>
<organism evidence="2 3">
    <name type="scientific">Porphyra umbilicalis</name>
    <name type="common">Purple laver</name>
    <name type="synonym">Red alga</name>
    <dbReference type="NCBI Taxonomy" id="2786"/>
    <lineage>
        <taxon>Eukaryota</taxon>
        <taxon>Rhodophyta</taxon>
        <taxon>Bangiophyceae</taxon>
        <taxon>Bangiales</taxon>
        <taxon>Bangiaceae</taxon>
        <taxon>Porphyra</taxon>
    </lineage>
</organism>